<evidence type="ECO:0000313" key="6">
    <source>
        <dbReference type="Proteomes" id="UP000187012"/>
    </source>
</evidence>
<sequence>MAAWRNEIIGALMSARGCDEAFAAIALHAKEWGFDYCAYGGRLPLPICRPAFFLINNYPEEWQRVYRKSNYLRIDPTVQQGLRRATPILWSDLADTEHEFWAHAREFGLQHGWSQASHDAGGTVGMLTVAREHEPIGASELVNVEHRLKLLAHAAHSVMSGFALPAILPESASTLSPREREVLRWTAEGKTCYEIGMILGLTERTVNFHVNRAVCKLDASNKTHATVKAALLGILS</sequence>
<keyword evidence="2" id="KW-0238">DNA-binding</keyword>
<keyword evidence="6" id="KW-1185">Reference proteome</keyword>
<feature type="domain" description="HTH luxR-type" evidence="4">
    <location>
        <begin position="168"/>
        <end position="233"/>
    </location>
</feature>
<organism evidence="5 6">
    <name type="scientific">Paraburkholderia ribeironis</name>
    <dbReference type="NCBI Taxonomy" id="1247936"/>
    <lineage>
        <taxon>Bacteria</taxon>
        <taxon>Pseudomonadati</taxon>
        <taxon>Pseudomonadota</taxon>
        <taxon>Betaproteobacteria</taxon>
        <taxon>Burkholderiales</taxon>
        <taxon>Burkholderiaceae</taxon>
        <taxon>Paraburkholderia</taxon>
    </lineage>
</organism>
<evidence type="ECO:0000256" key="1">
    <source>
        <dbReference type="ARBA" id="ARBA00023015"/>
    </source>
</evidence>
<gene>
    <name evidence="5" type="primary">solR</name>
    <name evidence="5" type="ORF">BN2475_240066</name>
</gene>
<dbReference type="InterPro" id="IPR005143">
    <property type="entry name" value="TF_LuxR_autoind-bd_dom"/>
</dbReference>
<dbReference type="Gene3D" id="3.30.450.80">
    <property type="entry name" value="Transcription factor LuxR-like, autoinducer-binding domain"/>
    <property type="match status" value="1"/>
</dbReference>
<dbReference type="SUPFAM" id="SSF46894">
    <property type="entry name" value="C-terminal effector domain of the bipartite response regulators"/>
    <property type="match status" value="1"/>
</dbReference>
<dbReference type="Pfam" id="PF00196">
    <property type="entry name" value="GerE"/>
    <property type="match status" value="1"/>
</dbReference>
<dbReference type="InterPro" id="IPR000792">
    <property type="entry name" value="Tscrpt_reg_LuxR_C"/>
</dbReference>
<evidence type="ECO:0000313" key="5">
    <source>
        <dbReference type="EMBL" id="SIT40102.1"/>
    </source>
</evidence>
<name>A0A1N7RY95_9BURK</name>
<keyword evidence="1" id="KW-0805">Transcription regulation</keyword>
<proteinExistence type="predicted"/>
<dbReference type="InterPro" id="IPR016032">
    <property type="entry name" value="Sig_transdc_resp-reg_C-effctor"/>
</dbReference>
<dbReference type="GO" id="GO:0006355">
    <property type="term" value="P:regulation of DNA-templated transcription"/>
    <property type="evidence" value="ECO:0007669"/>
    <property type="project" value="InterPro"/>
</dbReference>
<keyword evidence="3" id="KW-0804">Transcription</keyword>
<dbReference type="InterPro" id="IPR036388">
    <property type="entry name" value="WH-like_DNA-bd_sf"/>
</dbReference>
<evidence type="ECO:0000256" key="2">
    <source>
        <dbReference type="ARBA" id="ARBA00023125"/>
    </source>
</evidence>
<dbReference type="EMBL" id="CYGX02000024">
    <property type="protein sequence ID" value="SIT40102.1"/>
    <property type="molecule type" value="Genomic_DNA"/>
</dbReference>
<dbReference type="Pfam" id="PF03472">
    <property type="entry name" value="Autoind_bind"/>
    <property type="match status" value="1"/>
</dbReference>
<protein>
    <submittedName>
        <fullName evidence="5">Transcriptional activator protein SolR</fullName>
    </submittedName>
</protein>
<dbReference type="InterPro" id="IPR036693">
    <property type="entry name" value="TF_LuxR_autoind-bd_dom_sf"/>
</dbReference>
<dbReference type="PANTHER" id="PTHR44688">
    <property type="entry name" value="DNA-BINDING TRANSCRIPTIONAL ACTIVATOR DEVR_DOSR"/>
    <property type="match status" value="1"/>
</dbReference>
<reference evidence="5 6" key="1">
    <citation type="submission" date="2016-12" db="EMBL/GenBank/DDBJ databases">
        <authorList>
            <person name="Song W.-J."/>
            <person name="Kurnit D.M."/>
        </authorList>
    </citation>
    <scope>NUCLEOTIDE SEQUENCE [LARGE SCALE GENOMIC DNA]</scope>
    <source>
        <strain evidence="5 6">STM7296</strain>
    </source>
</reference>
<dbReference type="SMART" id="SM00421">
    <property type="entry name" value="HTH_LUXR"/>
    <property type="match status" value="1"/>
</dbReference>
<dbReference type="PANTHER" id="PTHR44688:SF16">
    <property type="entry name" value="DNA-BINDING TRANSCRIPTIONAL ACTIVATOR DEVR_DOSR"/>
    <property type="match status" value="1"/>
</dbReference>
<evidence type="ECO:0000259" key="4">
    <source>
        <dbReference type="PROSITE" id="PS50043"/>
    </source>
</evidence>
<dbReference type="SUPFAM" id="SSF75516">
    <property type="entry name" value="Pheromone-binding domain of LuxR-like quorum-sensing transcription factors"/>
    <property type="match status" value="1"/>
</dbReference>
<dbReference type="PROSITE" id="PS50043">
    <property type="entry name" value="HTH_LUXR_2"/>
    <property type="match status" value="1"/>
</dbReference>
<dbReference type="PRINTS" id="PR00038">
    <property type="entry name" value="HTHLUXR"/>
</dbReference>
<evidence type="ECO:0000256" key="3">
    <source>
        <dbReference type="ARBA" id="ARBA00023163"/>
    </source>
</evidence>
<dbReference type="AlphaFoldDB" id="A0A1N7RY95"/>
<accession>A0A1N7RY95</accession>
<dbReference type="GO" id="GO:0003677">
    <property type="term" value="F:DNA binding"/>
    <property type="evidence" value="ECO:0007669"/>
    <property type="project" value="UniProtKB-KW"/>
</dbReference>
<dbReference type="Gene3D" id="1.10.10.10">
    <property type="entry name" value="Winged helix-like DNA-binding domain superfamily/Winged helix DNA-binding domain"/>
    <property type="match status" value="1"/>
</dbReference>
<dbReference type="CDD" id="cd06170">
    <property type="entry name" value="LuxR_C_like"/>
    <property type="match status" value="1"/>
</dbReference>
<dbReference type="STRING" id="1247936.BN2475_240066"/>
<dbReference type="Proteomes" id="UP000187012">
    <property type="component" value="Unassembled WGS sequence"/>
</dbReference>